<dbReference type="Proteomes" id="UP000268070">
    <property type="component" value="Chromosome"/>
</dbReference>
<evidence type="ECO:0000256" key="1">
    <source>
        <dbReference type="ARBA" id="ARBA00022649"/>
    </source>
</evidence>
<organism evidence="2 3">
    <name type="scientific">Alcaligenes aquatilis</name>
    <dbReference type="NCBI Taxonomy" id="323284"/>
    <lineage>
        <taxon>Bacteria</taxon>
        <taxon>Pseudomonadati</taxon>
        <taxon>Pseudomonadota</taxon>
        <taxon>Betaproteobacteria</taxon>
        <taxon>Burkholderiales</taxon>
        <taxon>Alcaligenaceae</taxon>
        <taxon>Alcaligenes</taxon>
    </lineage>
</organism>
<dbReference type="InterPro" id="IPR007712">
    <property type="entry name" value="RelE/ParE_toxin"/>
</dbReference>
<reference evidence="2 3" key="1">
    <citation type="submission" date="2018-09" db="EMBL/GenBank/DDBJ databases">
        <title>Complete genome sequence of the hydrocarbonoclastic bacterium Alcaligenes aquatilis QD168, isolated from a crude-oil polluted marine sediment of Central Chile.</title>
        <authorList>
            <person name="Duran R.E."/>
            <person name="Barra B."/>
            <person name="Salva-Serra F."/>
            <person name="Mendez V."/>
            <person name="Moore E.R.B."/>
            <person name="Seeger M."/>
        </authorList>
    </citation>
    <scope>NUCLEOTIDE SEQUENCE [LARGE SCALE GENOMIC DNA]</scope>
    <source>
        <strain evidence="2 3">QD168</strain>
    </source>
</reference>
<dbReference type="PANTHER" id="PTHR40266:SF2">
    <property type="entry name" value="TOXIN HIGB-1"/>
    <property type="match status" value="1"/>
</dbReference>
<evidence type="ECO:0000313" key="2">
    <source>
        <dbReference type="EMBL" id="AYN21984.1"/>
    </source>
</evidence>
<dbReference type="GeneID" id="96776325"/>
<dbReference type="SUPFAM" id="SSF143011">
    <property type="entry name" value="RelE-like"/>
    <property type="match status" value="1"/>
</dbReference>
<accession>A0A3G2HY38</accession>
<dbReference type="KEGG" id="aaqu:D3M96_16470"/>
<dbReference type="InterPro" id="IPR007711">
    <property type="entry name" value="HigB-1"/>
</dbReference>
<keyword evidence="1" id="KW-1277">Toxin-antitoxin system</keyword>
<dbReference type="NCBIfam" id="TIGR02385">
    <property type="entry name" value="RelE_StbE"/>
    <property type="match status" value="1"/>
</dbReference>
<gene>
    <name evidence="2" type="ORF">D3M96_16470</name>
</gene>
<dbReference type="InterPro" id="IPR035093">
    <property type="entry name" value="RelE/ParE_toxin_dom_sf"/>
</dbReference>
<dbReference type="PANTHER" id="PTHR40266">
    <property type="entry name" value="TOXIN HIGB-1"/>
    <property type="match status" value="1"/>
</dbReference>
<sequence>MIKGFRHKGLEALYDNDTTKGVQAAHAPKLRRILGALDAAVSPEDLNVPSFRLHPLKGELKGYWSITVNGNWRVIFRFVGTDVELVDYLDYH</sequence>
<dbReference type="RefSeq" id="WP_026485315.1">
    <property type="nucleotide sequence ID" value="NZ_CP032153.1"/>
</dbReference>
<evidence type="ECO:0000313" key="3">
    <source>
        <dbReference type="Proteomes" id="UP000268070"/>
    </source>
</evidence>
<dbReference type="EMBL" id="CP032153">
    <property type="protein sequence ID" value="AYN21984.1"/>
    <property type="molecule type" value="Genomic_DNA"/>
</dbReference>
<dbReference type="Pfam" id="PF05015">
    <property type="entry name" value="HigB-like_toxin"/>
    <property type="match status" value="1"/>
</dbReference>
<dbReference type="OrthoDB" id="9801102at2"/>
<proteinExistence type="predicted"/>
<name>A0A3G2HY38_9BURK</name>
<protein>
    <submittedName>
        <fullName evidence="2">Type II toxin-antitoxin system mRNA interferase toxin, RelE/StbE family</fullName>
    </submittedName>
</protein>
<dbReference type="Gene3D" id="3.30.2310.20">
    <property type="entry name" value="RelE-like"/>
    <property type="match status" value="1"/>
</dbReference>
<dbReference type="AlphaFoldDB" id="A0A3G2HY38"/>